<dbReference type="GO" id="GO:0019135">
    <property type="term" value="F:deoxyhypusine monooxygenase activity"/>
    <property type="evidence" value="ECO:0007669"/>
    <property type="project" value="TreeGrafter"/>
</dbReference>
<evidence type="ECO:0000313" key="3">
    <source>
        <dbReference type="EMBL" id="GFO15182.1"/>
    </source>
</evidence>
<accession>A0AAV4B7W2</accession>
<dbReference type="Pfam" id="PF13676">
    <property type="entry name" value="TIR_2"/>
    <property type="match status" value="1"/>
</dbReference>
<evidence type="ECO:0000256" key="1">
    <source>
        <dbReference type="SAM" id="MobiDB-lite"/>
    </source>
</evidence>
<sequence length="774" mass="86120">MGQKESTPSPSPIEDIKAQADYQARKPLHIDIPDSDHQVIRYGYPETDHTSPPKQKLKKKHKESRHMARAYETHQPFSVPYSVVVDPNSGRPYYYPMGLPISSTYFSEREMMYNMGASGLDYNNERLAMRKPPCRSAKKTVALIHNNNNNDVGNVNNRNSVVISTFPDPQDDKIERANKSPVTNGNSVAKTEGETILSNMRPQNLDQRNSLSGVVIGGETISPPDAQQVLSNSSSSELIFNKQKDSHYVTYIHDPPRPPAPPIQSQEETTTREDIATASTAPSEMTVISERFVEVGEAEGDIVRYLIDREGETEEREVIPGEIVTVERTAVSQPGLEEQTATLAFSVVAPVDLVLCYDVTEAEMAERLKDQLERAGMSLWLAALHDIITEDEVADAARAVFSAQMMIVLMSESSVQRQQMQDLVSLATVVDHYIYPVAVESKRVILETAAANLKLQLTGCRWLELTEPSHMSSDEIHQLVSMVKNKFDILRSHTVIDEDFGQVSSWAVRHQQILISGKQRTTVRFTGDQLADEGGAGAQREEEQAQDSSQTKNTITAAQFWDQTFPQNSSVPWDMFRAQLRSFSLVDIEETLPRTCMQPLMATLRDGLVQKDHQGTELVRRSTFVAFCSDIDGEQDVWRTICEIAKYHQAVLDIFHKDSSVRIIAIDGIGSFGSPAVISGLRELLSDEEPVIRYLATASLSCCMLPGDQVSLAALMKVLDDSDWTVRRAACQAMARLGAHQAMDKLRKIWRNDTTTHVRAAAASALALIDQGSV</sequence>
<feature type="region of interest" description="Disordered" evidence="1">
    <location>
        <begin position="167"/>
        <end position="187"/>
    </location>
</feature>
<dbReference type="PANTHER" id="PTHR12697">
    <property type="entry name" value="PBS LYASE HEAT-LIKE PROTEIN"/>
    <property type="match status" value="1"/>
</dbReference>
<dbReference type="InterPro" id="IPR016024">
    <property type="entry name" value="ARM-type_fold"/>
</dbReference>
<dbReference type="Pfam" id="PF13646">
    <property type="entry name" value="HEAT_2"/>
    <property type="match status" value="1"/>
</dbReference>
<dbReference type="EMBL" id="BLXT01004603">
    <property type="protein sequence ID" value="GFO15182.1"/>
    <property type="molecule type" value="Genomic_DNA"/>
</dbReference>
<evidence type="ECO:0000259" key="2">
    <source>
        <dbReference type="Pfam" id="PF13676"/>
    </source>
</evidence>
<dbReference type="Gene3D" id="1.25.10.10">
    <property type="entry name" value="Leucine-rich Repeat Variant"/>
    <property type="match status" value="1"/>
</dbReference>
<dbReference type="PANTHER" id="PTHR12697:SF5">
    <property type="entry name" value="DEOXYHYPUSINE HYDROXYLASE"/>
    <property type="match status" value="1"/>
</dbReference>
<comment type="caution">
    <text evidence="3">The sequence shown here is derived from an EMBL/GenBank/DDBJ whole genome shotgun (WGS) entry which is preliminary data.</text>
</comment>
<dbReference type="SMART" id="SM00567">
    <property type="entry name" value="EZ_HEAT"/>
    <property type="match status" value="3"/>
</dbReference>
<dbReference type="InterPro" id="IPR000157">
    <property type="entry name" value="TIR_dom"/>
</dbReference>
<evidence type="ECO:0000313" key="4">
    <source>
        <dbReference type="Proteomes" id="UP000735302"/>
    </source>
</evidence>
<gene>
    <name evidence="3" type="ORF">PoB_004168700</name>
</gene>
<reference evidence="3 4" key="1">
    <citation type="journal article" date="2021" name="Elife">
        <title>Chloroplast acquisition without the gene transfer in kleptoplastic sea slugs, Plakobranchus ocellatus.</title>
        <authorList>
            <person name="Maeda T."/>
            <person name="Takahashi S."/>
            <person name="Yoshida T."/>
            <person name="Shimamura S."/>
            <person name="Takaki Y."/>
            <person name="Nagai Y."/>
            <person name="Toyoda A."/>
            <person name="Suzuki Y."/>
            <person name="Arimoto A."/>
            <person name="Ishii H."/>
            <person name="Satoh N."/>
            <person name="Nishiyama T."/>
            <person name="Hasebe M."/>
            <person name="Maruyama T."/>
            <person name="Minagawa J."/>
            <person name="Obokata J."/>
            <person name="Shigenobu S."/>
        </authorList>
    </citation>
    <scope>NUCLEOTIDE SEQUENCE [LARGE SCALE GENOMIC DNA]</scope>
</reference>
<protein>
    <recommendedName>
        <fullName evidence="2">TIR domain-containing protein</fullName>
    </recommendedName>
</protein>
<dbReference type="AlphaFoldDB" id="A0AAV4B7W2"/>
<feature type="region of interest" description="Disordered" evidence="1">
    <location>
        <begin position="531"/>
        <end position="552"/>
    </location>
</feature>
<dbReference type="Gene3D" id="3.40.50.10140">
    <property type="entry name" value="Toll/interleukin-1 receptor homology (TIR) domain"/>
    <property type="match status" value="1"/>
</dbReference>
<proteinExistence type="predicted"/>
<dbReference type="Proteomes" id="UP000735302">
    <property type="component" value="Unassembled WGS sequence"/>
</dbReference>
<feature type="region of interest" description="Disordered" evidence="1">
    <location>
        <begin position="1"/>
        <end position="22"/>
    </location>
</feature>
<name>A0AAV4B7W2_9GAST</name>
<dbReference type="GO" id="GO:0007165">
    <property type="term" value="P:signal transduction"/>
    <property type="evidence" value="ECO:0007669"/>
    <property type="project" value="InterPro"/>
</dbReference>
<feature type="domain" description="TIR" evidence="2">
    <location>
        <begin position="355"/>
        <end position="466"/>
    </location>
</feature>
<dbReference type="SUPFAM" id="SSF48371">
    <property type="entry name" value="ARM repeat"/>
    <property type="match status" value="1"/>
</dbReference>
<organism evidence="3 4">
    <name type="scientific">Plakobranchus ocellatus</name>
    <dbReference type="NCBI Taxonomy" id="259542"/>
    <lineage>
        <taxon>Eukaryota</taxon>
        <taxon>Metazoa</taxon>
        <taxon>Spiralia</taxon>
        <taxon>Lophotrochozoa</taxon>
        <taxon>Mollusca</taxon>
        <taxon>Gastropoda</taxon>
        <taxon>Heterobranchia</taxon>
        <taxon>Euthyneura</taxon>
        <taxon>Panpulmonata</taxon>
        <taxon>Sacoglossa</taxon>
        <taxon>Placobranchoidea</taxon>
        <taxon>Plakobranchidae</taxon>
        <taxon>Plakobranchus</taxon>
    </lineage>
</organism>
<keyword evidence="4" id="KW-1185">Reference proteome</keyword>
<dbReference type="InterPro" id="IPR035897">
    <property type="entry name" value="Toll_tir_struct_dom_sf"/>
</dbReference>
<dbReference type="InterPro" id="IPR011989">
    <property type="entry name" value="ARM-like"/>
</dbReference>
<dbReference type="InterPro" id="IPR004155">
    <property type="entry name" value="PBS_lyase_HEAT"/>
</dbReference>